<dbReference type="OrthoDB" id="9973008at2759"/>
<proteinExistence type="predicted"/>
<reference evidence="1" key="1">
    <citation type="submission" date="2021-06" db="EMBL/GenBank/DDBJ databases">
        <authorList>
            <person name="Kallberg Y."/>
            <person name="Tangrot J."/>
            <person name="Rosling A."/>
        </authorList>
    </citation>
    <scope>NUCLEOTIDE SEQUENCE</scope>
    <source>
        <strain evidence="1">MT106</strain>
    </source>
</reference>
<comment type="caution">
    <text evidence="1">The sequence shown here is derived from an EMBL/GenBank/DDBJ whole genome shotgun (WGS) entry which is preliminary data.</text>
</comment>
<organism evidence="1 2">
    <name type="scientific">Ambispora gerdemannii</name>
    <dbReference type="NCBI Taxonomy" id="144530"/>
    <lineage>
        <taxon>Eukaryota</taxon>
        <taxon>Fungi</taxon>
        <taxon>Fungi incertae sedis</taxon>
        <taxon>Mucoromycota</taxon>
        <taxon>Glomeromycotina</taxon>
        <taxon>Glomeromycetes</taxon>
        <taxon>Archaeosporales</taxon>
        <taxon>Ambisporaceae</taxon>
        <taxon>Ambispora</taxon>
    </lineage>
</organism>
<dbReference type="InterPro" id="IPR036265">
    <property type="entry name" value="HIT-like_sf"/>
</dbReference>
<keyword evidence="2" id="KW-1185">Reference proteome</keyword>
<dbReference type="EMBL" id="CAJVPL010000389">
    <property type="protein sequence ID" value="CAG8491118.1"/>
    <property type="molecule type" value="Genomic_DNA"/>
</dbReference>
<dbReference type="SUPFAM" id="SSF54197">
    <property type="entry name" value="HIT-like"/>
    <property type="match status" value="1"/>
</dbReference>
<dbReference type="AlphaFoldDB" id="A0A9N8WLY2"/>
<dbReference type="Gene3D" id="3.30.428.10">
    <property type="entry name" value="HIT-like"/>
    <property type="match status" value="1"/>
</dbReference>
<dbReference type="Proteomes" id="UP000789831">
    <property type="component" value="Unassembled WGS sequence"/>
</dbReference>
<name>A0A9N8WLY2_9GLOM</name>
<sequence>MSNYQIPRAKKIQNRFKNGREFRFFPEEPCSFADFLGGTESTVSQDGEAFSRVVNFFRDIITKVEIQERMEHFALVVTQDREKGFVVTVIEVHRKPPRKVLNCLSCDTESETNKVSRLEYSFTKSVTTTITSTTRNMFIVTPVRHVERLSECTDEEIFEMFHFAVQLIGEEMKLSNPPWEGVQFEKMTLNHGNARNLEHLHLKVRIVKSQFDWFKKHGWDEDKKERFRQFNCNDTQDL</sequence>
<evidence type="ECO:0000313" key="1">
    <source>
        <dbReference type="EMBL" id="CAG8491118.1"/>
    </source>
</evidence>
<evidence type="ECO:0000313" key="2">
    <source>
        <dbReference type="Proteomes" id="UP000789831"/>
    </source>
</evidence>
<gene>
    <name evidence="1" type="ORF">AGERDE_LOCUS3755</name>
</gene>
<accession>A0A9N8WLY2</accession>
<protein>
    <submittedName>
        <fullName evidence="1">4076_t:CDS:1</fullName>
    </submittedName>
</protein>